<proteinExistence type="inferred from homology"/>
<dbReference type="KEGG" id="bapi:BBC0122_015730"/>
<dbReference type="OrthoDB" id="9805017at2"/>
<sequence>MPADNVSNVVLTLSLKTTQGTPYDADVKDIALTVTGKKTARVDPSFKRVGEGIYEITVTAGKDDETLILTPSVEGQNIASAKVIVAAKAAAHVINVAIVGNETSKVANGTNYFDFKATAQDDEGKAVADATIIWSQDKGDNVVLSVVEGRSSSRAGSLLTRSASEITSTTDEQGVAIIRLTSKKKAVSNIKVSAHVQNSDNIVSANPVSFVAGDMPKDGEGNSTFEAQPASIPADDVATSTLKFTAKDENGNIITGLGGKLRFSLTDKNGSRPQEEKVRLSTVQETPAQSGIYVATLQGTLAGIYTIKPEVSSVAVGALKVQVTLKAALVDANSSEFWVSSKTIKANDAEASIVTFKPKDANGEIITELGNKLKFVVTDKDNREIDTTGRAVNLSKIQESPDGTYKATLKGTLAGTYKITPKVSSVAVGTLNEAVTLTAGEIDTGEGNSSFQFDNQTIVAGQNATLTLVAKDKFGNPIDYDPSQLSFVSSSDGSAIDIGTITKTGAGTYKAVVTGKKIGQYRFVPKKDNNTLAELSATIKVTAGTPVEKDKGGEIRSTFEADQYTIVADGAASSTLTFKAQDFYGNVVAGLGNDLTFDIVDGGGNKPDTNKVVLSEIQESPDGTYTATLKGTLAGTYKITPKVSSVAVGTLNVAVTLTAGKVDGGKGNSSFGADKTPISADGTEQSTLTFKAKDAYGNVVAGLGNELAFDIVDGGGNKPDTNKVILSEIQESPDGTYKATLKGTLVGTYKLKPLVSGAAVGTLEAEVRLTAGNVFAGNSEFSADQASIPANGTEQSTLTFTAKDANQNPVTELGNKLAFDIVDEGGNKPDTNKVVLSEIQETPAQSGIYVATLKGTLAGTYKITPKVSSVAVGTLNEAVTLTAGEIDTGEGNSSFQFDHQTIVAGQNATLTLVAKDKFGNPIDYDPSQLSFVSSSDGSDIDIGTITKAGAGTYKAVVTGKKIGQYRFVPKKDNNTLAELSATIKVTAGTPVEKDKGGEIRSTFEADQYTIVADGAASSTLTFKAQDFYGNVVAGLGNKLAFDIVDGGGNKPDVNKVVLSEIQESPDGTYKATLKGTLAGTYKITPKVSSVAVGTLNVAVTLTAGKVDGGKGNSSFGADKTPISADGTEQSTLTFKAKDAYGNVVAGLGNKLAFDIVDGGGNKPDTNKVILSEIQESPDGTYKATLKGTLVGTYKLKPLVSGAAVGTLEAEVTLTAGNVFAGNSEFRADRESIPANGTEQSTLTFTAKDANQNPVIELGNKLAFDIVDEGGNKPDTNKVVLSEIQETPAQSGIYVATLKGTLAGTYKITPKVSSVAVGTLNEAVTLTAGEIDTGEGNSSFQFDKPAMEAGQNATLTLVAKDKFGNPIDYDPSQLSFVSSSDGSDIDIGTITKTGAGTYKAVVTGKKIGQYRFVPKKDNNTLAELSATISVTAGTPVEKDKGGEIRSTFEADQYTIVADGAASSTLTFKAQDFYGNVVAGLGNKLTFDIVDGGGNKPDTNKVVLSEIQESPDGTYKATLKGTLAGTYKITPKVSSVAVGTLNVAVTLTAGKVDGGKGNSAFIASPTSFNAGDSKGSTLTFTAKDAYGNLVAGLGNDLAFDIVDGGGNKPDTNKVVLSNIQESPDGTYKATLKGTLVGTYKLKPLVSGAAVGTLEAEVTLTAGNVFAGNSEFRADRESIPANGTEQSTLTFTAKDAYGNVVAGLGNKLTFDIVDESNKRPNTNKVILSNIQETPAQSGIYVATLKGTLAGTYKITPKVSSVAVGTLNAAVTLTAGKVDGGKGNSTFIASPTSFKAGDSQGSTLTFTAKDAYGNLVAGLGNDLAFDIVDGGGNKPDVNKVVLSEIQESPAQSGTYKATLQGTLAGTYKITPKVSSVAVGTLEATVAIKGGDVDTGRSTFEVDRNSIPADGTLSSTLTFTAIDVYGNAMSGLATTGSSDKVSFVVTDQNGTTVSTTGSPVYLTSPKETADGSGIYTATLKGAKIGEYIIKPNISNKPVGELKANVTVTVGAANAAKSTFTATPSFFYAGDSKGSKLTFKPMDVNLNPIKGLSGSDVGFTIKDSSSSGNIVVPDGTAFNLTDITETSPGTYEATFTGTKAGNYYYFTSTVLGVDVLTQWVRIYPGAINEGTSEFSISSDSIAAGGSSILTFTARDIYNNPVTDNASNMVFVVTSQNADASKGISLTKIQETPYNSGKYTATVTGMLVGTYTFTPTVSGVAYNLPRQLTVTIGSFSQSNSSLTADNNNPYLDDIVTLTFKPRDLAGNIIVYDPSKLGLKASTLFEFLDATKSENEEGTYLLRFKVLRRGYASLYPTFNGEVINNSFYKFLLFNSNPVKETTKFYMDKDIYRAGDYAYLYISFKDKNGDNIINYDRDIENFVKNQMASVLTSPGSDYIVKYSGDELKIIDGRSYMKLMYQVKKAGTNLTFTLKYPEWQDALSTNAFSITTGTAFASSVKIELDKKEYKVGDDIIVTIHAFDGYGNPTTILSEYSYIDVPNASTTMPRDSRYGVNTTNWKKIDDYTYQVTYKARTPGTNLQLYGYNVFSSLYTYRIGDPFNIVAN</sequence>
<dbReference type="InterPro" id="IPR013783">
    <property type="entry name" value="Ig-like_fold"/>
</dbReference>
<dbReference type="Gene3D" id="2.60.40.10">
    <property type="entry name" value="Immunoglobulins"/>
    <property type="match status" value="20"/>
</dbReference>
<evidence type="ECO:0000313" key="4">
    <source>
        <dbReference type="Proteomes" id="UP000189632"/>
    </source>
</evidence>
<dbReference type="SMART" id="SM00634">
    <property type="entry name" value="BID_1"/>
    <property type="match status" value="16"/>
</dbReference>
<evidence type="ECO:0000259" key="2">
    <source>
        <dbReference type="PROSITE" id="PS51127"/>
    </source>
</evidence>
<feature type="domain" description="Big-1" evidence="2">
    <location>
        <begin position="1666"/>
        <end position="1770"/>
    </location>
</feature>
<dbReference type="InterPro" id="IPR008964">
    <property type="entry name" value="Invasin/intimin_cell_adhesion"/>
</dbReference>
<feature type="domain" description="Big-1" evidence="2">
    <location>
        <begin position="778"/>
        <end position="882"/>
    </location>
</feature>
<evidence type="ECO:0000313" key="3">
    <source>
        <dbReference type="EMBL" id="AQT47676.1"/>
    </source>
</evidence>
<organism evidence="3 4">
    <name type="scientific">Bartonella choladocola</name>
    <dbReference type="NCBI Taxonomy" id="2750995"/>
    <lineage>
        <taxon>Bacteria</taxon>
        <taxon>Pseudomonadati</taxon>
        <taxon>Pseudomonadota</taxon>
        <taxon>Alphaproteobacteria</taxon>
        <taxon>Hyphomicrobiales</taxon>
        <taxon>Bartonellaceae</taxon>
        <taxon>Bartonella</taxon>
    </lineage>
</organism>
<dbReference type="EMBL" id="CP015625">
    <property type="protein sequence ID" value="AQT47676.1"/>
    <property type="molecule type" value="Genomic_DNA"/>
</dbReference>
<evidence type="ECO:0000256" key="1">
    <source>
        <dbReference type="ARBA" id="ARBA00010116"/>
    </source>
</evidence>
<gene>
    <name evidence="3" type="ORF">BBC0122_015730</name>
</gene>
<dbReference type="InterPro" id="IPR003344">
    <property type="entry name" value="Big_1_dom"/>
</dbReference>
<feature type="domain" description="Big-1" evidence="2">
    <location>
        <begin position="556"/>
        <end position="658"/>
    </location>
</feature>
<accession>A0A1U9MIK4</accession>
<name>A0A1U9MIK4_9HYPH</name>
<dbReference type="RefSeq" id="WP_077992845.1">
    <property type="nucleotide sequence ID" value="NZ_CP015625.1"/>
</dbReference>
<reference evidence="3 4" key="1">
    <citation type="submission" date="2016-11" db="EMBL/GenBank/DDBJ databases">
        <title>Comparative genomics of Bartonella apis.</title>
        <authorList>
            <person name="Engel P."/>
        </authorList>
    </citation>
    <scope>NUCLEOTIDE SEQUENCE [LARGE SCALE GENOMIC DNA]</scope>
    <source>
        <strain evidence="3 4">BBC0122</strain>
    </source>
</reference>
<comment type="similarity">
    <text evidence="1">Belongs to the intimin/invasin family.</text>
</comment>
<dbReference type="SUPFAM" id="SSF49373">
    <property type="entry name" value="Invasin/intimin cell-adhesion fragments"/>
    <property type="match status" value="19"/>
</dbReference>
<feature type="domain" description="Big-1" evidence="2">
    <location>
        <begin position="1444"/>
        <end position="1546"/>
    </location>
</feature>
<dbReference type="Proteomes" id="UP000189632">
    <property type="component" value="Chromosome"/>
</dbReference>
<dbReference type="Pfam" id="PF09134">
    <property type="entry name" value="Invasin_D3"/>
    <property type="match status" value="17"/>
</dbReference>
<keyword evidence="4" id="KW-1185">Reference proteome</keyword>
<feature type="domain" description="Big-1" evidence="2">
    <location>
        <begin position="1000"/>
        <end position="1102"/>
    </location>
</feature>
<dbReference type="PROSITE" id="PS51127">
    <property type="entry name" value="BIG1"/>
    <property type="match status" value="5"/>
</dbReference>
<protein>
    <submittedName>
        <fullName evidence="3">Invasin, domain 3</fullName>
    </submittedName>
</protein>
<dbReference type="InterPro" id="IPR015217">
    <property type="entry name" value="Invasin_dom_3"/>
</dbReference>